<dbReference type="Proteomes" id="UP000299102">
    <property type="component" value="Unassembled WGS sequence"/>
</dbReference>
<proteinExistence type="predicted"/>
<dbReference type="EMBL" id="BGZK01002268">
    <property type="protein sequence ID" value="GBP92360.1"/>
    <property type="molecule type" value="Genomic_DNA"/>
</dbReference>
<protein>
    <submittedName>
        <fullName evidence="1">Uncharacterized protein</fullName>
    </submittedName>
</protein>
<sequence>MSEEASAGPSDVESLLLHSDSDVEQEIADSRICNNNNGLGAVKMPIHRTQRYGFAFTLPQAELELTHFFRPYVENHRPAVKFDPARETF</sequence>
<organism evidence="1 2">
    <name type="scientific">Eumeta variegata</name>
    <name type="common">Bagworm moth</name>
    <name type="synonym">Eumeta japonica</name>
    <dbReference type="NCBI Taxonomy" id="151549"/>
    <lineage>
        <taxon>Eukaryota</taxon>
        <taxon>Metazoa</taxon>
        <taxon>Ecdysozoa</taxon>
        <taxon>Arthropoda</taxon>
        <taxon>Hexapoda</taxon>
        <taxon>Insecta</taxon>
        <taxon>Pterygota</taxon>
        <taxon>Neoptera</taxon>
        <taxon>Endopterygota</taxon>
        <taxon>Lepidoptera</taxon>
        <taxon>Glossata</taxon>
        <taxon>Ditrysia</taxon>
        <taxon>Tineoidea</taxon>
        <taxon>Psychidae</taxon>
        <taxon>Oiketicinae</taxon>
        <taxon>Eumeta</taxon>
    </lineage>
</organism>
<evidence type="ECO:0000313" key="1">
    <source>
        <dbReference type="EMBL" id="GBP92360.1"/>
    </source>
</evidence>
<evidence type="ECO:0000313" key="2">
    <source>
        <dbReference type="Proteomes" id="UP000299102"/>
    </source>
</evidence>
<accession>A0A4C1ZWI5</accession>
<name>A0A4C1ZWI5_EUMVA</name>
<gene>
    <name evidence="1" type="ORF">EVAR_68987_1</name>
</gene>
<keyword evidence="2" id="KW-1185">Reference proteome</keyword>
<dbReference type="AlphaFoldDB" id="A0A4C1ZWI5"/>
<reference evidence="1 2" key="1">
    <citation type="journal article" date="2019" name="Commun. Biol.">
        <title>The bagworm genome reveals a unique fibroin gene that provides high tensile strength.</title>
        <authorList>
            <person name="Kono N."/>
            <person name="Nakamura H."/>
            <person name="Ohtoshi R."/>
            <person name="Tomita M."/>
            <person name="Numata K."/>
            <person name="Arakawa K."/>
        </authorList>
    </citation>
    <scope>NUCLEOTIDE SEQUENCE [LARGE SCALE GENOMIC DNA]</scope>
</reference>
<comment type="caution">
    <text evidence="1">The sequence shown here is derived from an EMBL/GenBank/DDBJ whole genome shotgun (WGS) entry which is preliminary data.</text>
</comment>